<feature type="region of interest" description="Disordered" evidence="1">
    <location>
        <begin position="1"/>
        <end position="40"/>
    </location>
</feature>
<reference evidence="2" key="1">
    <citation type="submission" date="2022-11" db="EMBL/GenBank/DDBJ databases">
        <title>Complete genome sequence of Methanogenium organophilum DSM 3596.</title>
        <authorList>
            <person name="Chen S.-C."/>
            <person name="Lai S.-J."/>
            <person name="You Y.-T."/>
        </authorList>
    </citation>
    <scope>NUCLEOTIDE SEQUENCE</scope>
    <source>
        <strain evidence="2">DSM 3596</strain>
    </source>
</reference>
<accession>A0A9X9T8H5</accession>
<dbReference type="AlphaFoldDB" id="A0A9X9T8H5"/>
<evidence type="ECO:0000313" key="3">
    <source>
        <dbReference type="Proteomes" id="UP001163096"/>
    </source>
</evidence>
<dbReference type="KEGG" id="mou:OU421_06230"/>
<name>A0A9X9T8H5_METOG</name>
<sequence>MFSGRCGVDKGHTAEEAPPDPPDQDACKDAVQAEEGEKEEPRLHEVAITHMAKKYWWYYENLCCAKDKSLCHIWLAIHFLRQ</sequence>
<proteinExistence type="predicted"/>
<keyword evidence="3" id="KW-1185">Reference proteome</keyword>
<evidence type="ECO:0000256" key="1">
    <source>
        <dbReference type="SAM" id="MobiDB-lite"/>
    </source>
</evidence>
<dbReference type="EMBL" id="CP113361">
    <property type="protein sequence ID" value="WAI02468.1"/>
    <property type="molecule type" value="Genomic_DNA"/>
</dbReference>
<evidence type="ECO:0000313" key="2">
    <source>
        <dbReference type="EMBL" id="WAI02468.1"/>
    </source>
</evidence>
<dbReference type="Proteomes" id="UP001163096">
    <property type="component" value="Chromosome"/>
</dbReference>
<organism evidence="2 3">
    <name type="scientific">Methanogenium organophilum</name>
    <dbReference type="NCBI Taxonomy" id="2199"/>
    <lineage>
        <taxon>Archaea</taxon>
        <taxon>Methanobacteriati</taxon>
        <taxon>Methanobacteriota</taxon>
        <taxon>Stenosarchaea group</taxon>
        <taxon>Methanomicrobia</taxon>
        <taxon>Methanomicrobiales</taxon>
        <taxon>Methanomicrobiaceae</taxon>
        <taxon>Methanogenium</taxon>
    </lineage>
</organism>
<gene>
    <name evidence="2" type="ORF">OU421_06230</name>
</gene>
<protein>
    <submittedName>
        <fullName evidence="2">Uncharacterized protein</fullName>
    </submittedName>
</protein>
<dbReference type="GeneID" id="76834682"/>
<dbReference type="RefSeq" id="WP_268187755.1">
    <property type="nucleotide sequence ID" value="NZ_CP113361.1"/>
</dbReference>